<gene>
    <name evidence="1" type="ORF">A8926_2756</name>
</gene>
<protein>
    <submittedName>
        <fullName evidence="1">Uncharacterized protein</fullName>
    </submittedName>
</protein>
<dbReference type="EMBL" id="PJNB01000001">
    <property type="protein sequence ID" value="PKW15077.1"/>
    <property type="molecule type" value="Genomic_DNA"/>
</dbReference>
<dbReference type="Proteomes" id="UP000233786">
    <property type="component" value="Unassembled WGS sequence"/>
</dbReference>
<dbReference type="RefSeq" id="WP_143539511.1">
    <property type="nucleotide sequence ID" value="NZ_CP061007.1"/>
</dbReference>
<evidence type="ECO:0000313" key="2">
    <source>
        <dbReference type="Proteomes" id="UP000233786"/>
    </source>
</evidence>
<organism evidence="1 2">
    <name type="scientific">Saccharopolyspora spinosa</name>
    <dbReference type="NCBI Taxonomy" id="60894"/>
    <lineage>
        <taxon>Bacteria</taxon>
        <taxon>Bacillati</taxon>
        <taxon>Actinomycetota</taxon>
        <taxon>Actinomycetes</taxon>
        <taxon>Pseudonocardiales</taxon>
        <taxon>Pseudonocardiaceae</taxon>
        <taxon>Saccharopolyspora</taxon>
    </lineage>
</organism>
<sequence>MTTAKVLKLVPGNNVAHYVQHGADAALCGVPLGSLAEIDPCRRVPAPCSLCPSELARLKKRVVLAG</sequence>
<name>A0A2N3XWM1_SACSN</name>
<proteinExistence type="predicted"/>
<accession>A0A2N3XWM1</accession>
<comment type="caution">
    <text evidence="1">The sequence shown here is derived from an EMBL/GenBank/DDBJ whole genome shotgun (WGS) entry which is preliminary data.</text>
</comment>
<evidence type="ECO:0000313" key="1">
    <source>
        <dbReference type="EMBL" id="PKW15077.1"/>
    </source>
</evidence>
<reference evidence="1" key="1">
    <citation type="submission" date="2017-12" db="EMBL/GenBank/DDBJ databases">
        <title>Sequencing the genomes of 1000 Actinobacteria strains.</title>
        <authorList>
            <person name="Klenk H.-P."/>
        </authorList>
    </citation>
    <scope>NUCLEOTIDE SEQUENCE [LARGE SCALE GENOMIC DNA]</scope>
    <source>
        <strain evidence="1">DSM 44228</strain>
    </source>
</reference>
<keyword evidence="2" id="KW-1185">Reference proteome</keyword>
<dbReference type="AlphaFoldDB" id="A0A2N3XWM1"/>